<gene>
    <name evidence="1" type="ORF">SCHPADRAFT_558646</name>
</gene>
<dbReference type="AlphaFoldDB" id="A0A0H2RJK3"/>
<name>A0A0H2RJK3_9AGAM</name>
<dbReference type="Proteomes" id="UP000053477">
    <property type="component" value="Unassembled WGS sequence"/>
</dbReference>
<keyword evidence="2" id="KW-1185">Reference proteome</keyword>
<evidence type="ECO:0000313" key="1">
    <source>
        <dbReference type="EMBL" id="KLO09628.1"/>
    </source>
</evidence>
<evidence type="ECO:0000313" key="2">
    <source>
        <dbReference type="Proteomes" id="UP000053477"/>
    </source>
</evidence>
<accession>A0A0H2RJK3</accession>
<dbReference type="EMBL" id="KQ086050">
    <property type="protein sequence ID" value="KLO09628.1"/>
    <property type="molecule type" value="Genomic_DNA"/>
</dbReference>
<proteinExistence type="predicted"/>
<organism evidence="1 2">
    <name type="scientific">Schizopora paradoxa</name>
    <dbReference type="NCBI Taxonomy" id="27342"/>
    <lineage>
        <taxon>Eukaryota</taxon>
        <taxon>Fungi</taxon>
        <taxon>Dikarya</taxon>
        <taxon>Basidiomycota</taxon>
        <taxon>Agaricomycotina</taxon>
        <taxon>Agaricomycetes</taxon>
        <taxon>Hymenochaetales</taxon>
        <taxon>Schizoporaceae</taxon>
        <taxon>Schizopora</taxon>
    </lineage>
</organism>
<sequence>MEEIASFVSNSFETTFKSPQQLEQEEQFLGMMDEKASHSCLPEGAQNLEISSLSPMAGSRPRSCLSKCGLGCFLLQSPDSRRRRLAKKHARLSSTTPHTLFTSLSTSRSSRLHGFPCEGARSELGKIRMLMLDVDIIRLFSSGEALT</sequence>
<reference evidence="1 2" key="1">
    <citation type="submission" date="2015-04" db="EMBL/GenBank/DDBJ databases">
        <title>Complete genome sequence of Schizopora paradoxa KUC8140, a cosmopolitan wood degrader in East Asia.</title>
        <authorList>
            <consortium name="DOE Joint Genome Institute"/>
            <person name="Min B."/>
            <person name="Park H."/>
            <person name="Jang Y."/>
            <person name="Kim J.-J."/>
            <person name="Kim K.H."/>
            <person name="Pangilinan J."/>
            <person name="Lipzen A."/>
            <person name="Riley R."/>
            <person name="Grigoriev I.V."/>
            <person name="Spatafora J.W."/>
            <person name="Choi I.-G."/>
        </authorList>
    </citation>
    <scope>NUCLEOTIDE SEQUENCE [LARGE SCALE GENOMIC DNA]</scope>
    <source>
        <strain evidence="1 2">KUC8140</strain>
    </source>
</reference>
<dbReference type="InParanoid" id="A0A0H2RJK3"/>
<protein>
    <submittedName>
        <fullName evidence="1">Uncharacterized protein</fullName>
    </submittedName>
</protein>